<dbReference type="GeneID" id="26631358"/>
<evidence type="ECO:0000256" key="7">
    <source>
        <dbReference type="SAM" id="MobiDB-lite"/>
    </source>
</evidence>
<reference evidence="9 10" key="1">
    <citation type="submission" date="2015-07" db="EMBL/GenBank/DDBJ databases">
        <authorList>
            <person name="Rodel H."/>
            <person name="Hlope Z.R."/>
            <person name="Mbambo L.M."/>
            <person name="Mkhwanazi N.P."/>
            <person name="Mvuna L.D."/>
            <person name="Ncobeni N.P."/>
            <person name="Larsen M.H."/>
            <person name="Russell D.A."/>
            <person name="Bowman C.A."/>
            <person name="Pope W.H."/>
            <person name="Mavrich T.N."/>
            <person name="Guerrero C.A."/>
            <person name="Jacobs-Sera D."/>
            <person name="Hendrix R.W."/>
            <person name="Hatfull G.F."/>
        </authorList>
    </citation>
    <scope>NUCLEOTIDE SEQUENCE [LARGE SCALE GENOMIC DNA]</scope>
</reference>
<evidence type="ECO:0000313" key="9">
    <source>
        <dbReference type="EMBL" id="ALA48385.1"/>
    </source>
</evidence>
<accession>A0A0K2FNB9</accession>
<keyword evidence="3" id="KW-0963">Cytoplasm</keyword>
<dbReference type="GO" id="GO:0003723">
    <property type="term" value="F:RNA binding"/>
    <property type="evidence" value="ECO:0007669"/>
    <property type="project" value="UniProtKB-KW"/>
</dbReference>
<keyword evidence="6" id="KW-0687">Ribonucleoprotein</keyword>
<dbReference type="SUPFAM" id="SSF53300">
    <property type="entry name" value="vWA-like"/>
    <property type="match status" value="1"/>
</dbReference>
<dbReference type="InterPro" id="IPR037214">
    <property type="entry name" value="TROVE_dom_sf"/>
</dbReference>
<protein>
    <submittedName>
        <fullName evidence="9">Ro-like RNA binding protein</fullName>
    </submittedName>
</protein>
<feature type="domain" description="TROVE" evidence="8">
    <location>
        <begin position="24"/>
        <end position="367"/>
    </location>
</feature>
<evidence type="ECO:0000256" key="6">
    <source>
        <dbReference type="ARBA" id="ARBA00023274"/>
    </source>
</evidence>
<evidence type="ECO:0000259" key="8">
    <source>
        <dbReference type="PROSITE" id="PS50988"/>
    </source>
</evidence>
<evidence type="ECO:0000256" key="5">
    <source>
        <dbReference type="ARBA" id="ARBA00022884"/>
    </source>
</evidence>
<gene>
    <name evidence="9" type="ORF">HYRO_218</name>
</gene>
<dbReference type="KEGG" id="vg:26631358"/>
<name>A0A0K2FNB9_9CAUD</name>
<dbReference type="RefSeq" id="YP_009204756.1">
    <property type="nucleotide sequence ID" value="NC_028869.1"/>
</dbReference>
<evidence type="ECO:0000256" key="3">
    <source>
        <dbReference type="ARBA" id="ARBA00022490"/>
    </source>
</evidence>
<dbReference type="GO" id="GO:0046872">
    <property type="term" value="F:metal ion binding"/>
    <property type="evidence" value="ECO:0007669"/>
    <property type="project" value="UniProtKB-KW"/>
</dbReference>
<dbReference type="InterPro" id="IPR040322">
    <property type="entry name" value="TROVE2"/>
</dbReference>
<dbReference type="PANTHER" id="PTHR14202">
    <property type="entry name" value="60 KDA RIBONUCLEOPROTEIN SSA/RO"/>
    <property type="match status" value="1"/>
</dbReference>
<evidence type="ECO:0000313" key="10">
    <source>
        <dbReference type="Proteomes" id="UP000201904"/>
    </source>
</evidence>
<dbReference type="GO" id="GO:1990904">
    <property type="term" value="C:ribonucleoprotein complex"/>
    <property type="evidence" value="ECO:0007669"/>
    <property type="project" value="UniProtKB-KW"/>
</dbReference>
<dbReference type="SUPFAM" id="SSF140864">
    <property type="entry name" value="TROVE domain-like"/>
    <property type="match status" value="1"/>
</dbReference>
<dbReference type="Pfam" id="PF05731">
    <property type="entry name" value="TROVE"/>
    <property type="match status" value="2"/>
</dbReference>
<dbReference type="PROSITE" id="PS50988">
    <property type="entry name" value="TROVE"/>
    <property type="match status" value="1"/>
</dbReference>
<evidence type="ECO:0000256" key="4">
    <source>
        <dbReference type="ARBA" id="ARBA00022723"/>
    </source>
</evidence>
<dbReference type="Pfam" id="PF25045">
    <property type="entry name" value="vWA_Ro60"/>
    <property type="match status" value="1"/>
</dbReference>
<comment type="similarity">
    <text evidence="2">Belongs to the Ro 60 kDa family.</text>
</comment>
<keyword evidence="4" id="KW-0479">Metal-binding</keyword>
<feature type="region of interest" description="Disordered" evidence="7">
    <location>
        <begin position="1"/>
        <end position="22"/>
    </location>
</feature>
<keyword evidence="5" id="KW-0694">RNA-binding</keyword>
<dbReference type="EMBL" id="KT281790">
    <property type="protein sequence ID" value="ALA48385.1"/>
    <property type="molecule type" value="Genomic_DNA"/>
</dbReference>
<dbReference type="PANTHER" id="PTHR14202:SF0">
    <property type="entry name" value="RNA-BINDING PROTEIN RO60"/>
    <property type="match status" value="1"/>
</dbReference>
<evidence type="ECO:0000256" key="2">
    <source>
        <dbReference type="ARBA" id="ARBA00007814"/>
    </source>
</evidence>
<dbReference type="InterPro" id="IPR008858">
    <property type="entry name" value="TROVE_dom"/>
</dbReference>
<proteinExistence type="inferred from homology"/>
<dbReference type="InterPro" id="IPR056800">
    <property type="entry name" value="vWA_Ro60"/>
</dbReference>
<dbReference type="InterPro" id="IPR036465">
    <property type="entry name" value="vWFA_dom_sf"/>
</dbReference>
<comment type="subcellular location">
    <subcellularLocation>
        <location evidence="1">Cytoplasm</location>
    </subcellularLocation>
</comment>
<sequence length="554" mass="60560">MSDVLSTFSTRRTPQSQPRIPDQVRNAAGGFAYRTGDELRLHRFLTLGTDGGTYYTNAQDLTKENAEVVLRMVADKGLYTVGQIVEISTAGRAPKNKQALFALALAASHGDDVTRAAALAALPQVARTATHLFEFLNYAQQFRGWGKGLQKAVLRWYADKPVDRAAYQMVKYRQREGWTHADVLRKAHRHIDGVTGEHAALFNWVVGRREGLDIMGNRIEAELPAIVGAFEALQAADSVVAVVRLIEAGHGITWEMVPDQFLNQLLVWEALLAQGVPQTALMRQLPRLTRLGLATGAAGRTIVEQLTDAERLKKARVHPINVLVAQRTYAQGFSEKGSSTWTPDRKITDALDAAFYAAFGAVEPANKRTLLALDVSGSMTSRVSGLPISCREASGALAMVIAATEPDTEIVGFTFTSNGRTSATPRNRGWRSSGLSKLDISPRRRLDDNLRAISYLPFGGTDCALPLVWAKESKAEFDTFQIYTDNETWAGNIHVDQALEHYRQSSGIDARVEIVAMTANGISLCNPDDPGMLDVSGFDSTVPQLLTDHSAGRI</sequence>
<organism evidence="9 10">
    <name type="scientific">Mycobacterium phage HyRo</name>
    <dbReference type="NCBI Taxonomy" id="1698710"/>
    <lineage>
        <taxon>Viruses</taxon>
        <taxon>Duplodnaviria</taxon>
        <taxon>Heunggongvirae</taxon>
        <taxon>Uroviricota</taxon>
        <taxon>Caudoviricetes</taxon>
        <taxon>Ceeclamvirinae</taxon>
        <taxon>Bixzunavirus</taxon>
        <taxon>Bixzunavirus hyro</taxon>
    </lineage>
</organism>
<feature type="compositionally biased region" description="Polar residues" evidence="7">
    <location>
        <begin position="1"/>
        <end position="18"/>
    </location>
</feature>
<keyword evidence="10" id="KW-1185">Reference proteome</keyword>
<dbReference type="Proteomes" id="UP000201904">
    <property type="component" value="Segment"/>
</dbReference>
<evidence type="ECO:0000256" key="1">
    <source>
        <dbReference type="ARBA" id="ARBA00004496"/>
    </source>
</evidence>
<dbReference type="Gene3D" id="3.40.50.410">
    <property type="entry name" value="von Willebrand factor, type A domain"/>
    <property type="match status" value="2"/>
</dbReference>